<evidence type="ECO:0000313" key="1">
    <source>
        <dbReference type="EMBL" id="CAB4773557.1"/>
    </source>
</evidence>
<evidence type="ECO:0000313" key="3">
    <source>
        <dbReference type="EMBL" id="CAB4938796.1"/>
    </source>
</evidence>
<dbReference type="EMBL" id="CAFBMH010000206">
    <property type="protein sequence ID" value="CAB4938796.1"/>
    <property type="molecule type" value="Genomic_DNA"/>
</dbReference>
<proteinExistence type="predicted"/>
<dbReference type="InterPro" id="IPR001753">
    <property type="entry name" value="Enoyl-CoA_hydra/iso"/>
</dbReference>
<dbReference type="InterPro" id="IPR014748">
    <property type="entry name" value="Enoyl-CoA_hydra_C"/>
</dbReference>
<dbReference type="GO" id="GO:0003824">
    <property type="term" value="F:catalytic activity"/>
    <property type="evidence" value="ECO:0007669"/>
    <property type="project" value="InterPro"/>
</dbReference>
<dbReference type="Gene3D" id="1.10.12.10">
    <property type="entry name" value="Lyase 2-enoyl-coa Hydratase, Chain A, domain 2"/>
    <property type="match status" value="1"/>
</dbReference>
<organism evidence="3">
    <name type="scientific">freshwater metagenome</name>
    <dbReference type="NCBI Taxonomy" id="449393"/>
    <lineage>
        <taxon>unclassified sequences</taxon>
        <taxon>metagenomes</taxon>
        <taxon>ecological metagenomes</taxon>
    </lineage>
</organism>
<dbReference type="InterPro" id="IPR018376">
    <property type="entry name" value="Enoyl-CoA_hyd/isom_CS"/>
</dbReference>
<protein>
    <submittedName>
        <fullName evidence="3">Unannotated protein</fullName>
    </submittedName>
</protein>
<dbReference type="EMBL" id="CAEZYR010000203">
    <property type="protein sequence ID" value="CAB4773557.1"/>
    <property type="molecule type" value="Genomic_DNA"/>
</dbReference>
<dbReference type="PANTHER" id="PTHR43459">
    <property type="entry name" value="ENOYL-COA HYDRATASE"/>
    <property type="match status" value="1"/>
</dbReference>
<dbReference type="SUPFAM" id="SSF52096">
    <property type="entry name" value="ClpP/crotonase"/>
    <property type="match status" value="1"/>
</dbReference>
<dbReference type="EMBL" id="CAFABA010000034">
    <property type="protein sequence ID" value="CAB4826630.1"/>
    <property type="molecule type" value="Genomic_DNA"/>
</dbReference>
<dbReference type="PROSITE" id="PS00166">
    <property type="entry name" value="ENOYL_COA_HYDRATASE"/>
    <property type="match status" value="1"/>
</dbReference>
<dbReference type="AlphaFoldDB" id="A0A6J7J6Y6"/>
<dbReference type="InterPro" id="IPR029045">
    <property type="entry name" value="ClpP/crotonase-like_dom_sf"/>
</dbReference>
<dbReference type="Pfam" id="PF00378">
    <property type="entry name" value="ECH_1"/>
    <property type="match status" value="1"/>
</dbReference>
<name>A0A6J7J6Y6_9ZZZZ</name>
<dbReference type="PANTHER" id="PTHR43459:SF1">
    <property type="entry name" value="EG:BACN32G11.4 PROTEIN"/>
    <property type="match status" value="1"/>
</dbReference>
<sequence length="262" mass="27529">MIADAVRVELEGGLLIITLDQPASRNALTPAVEAGLVAGIRRAADPAVRAVLLTATGTAFCGGGDITEMESNDAVSLDHVRGRADHMPSQVWRPLYELAKPVVAAVNGWAVGAGVALALGADLRIASDQARFRLGFSRVGLAPDMASAWLLPRLIGLAASLELALTDRVLTAADALALGLVHRVVAHEELADAAHSFASELATGPTVAFGATKRLMQASFERDLDQAIVAEVDTQTMLLQTRDHALGVAAFRTKERPAFEGR</sequence>
<evidence type="ECO:0000313" key="2">
    <source>
        <dbReference type="EMBL" id="CAB4826630.1"/>
    </source>
</evidence>
<dbReference type="Gene3D" id="3.90.226.10">
    <property type="entry name" value="2-enoyl-CoA Hydratase, Chain A, domain 1"/>
    <property type="match status" value="1"/>
</dbReference>
<gene>
    <name evidence="1" type="ORF">UFOPK2754_03229</name>
    <name evidence="2" type="ORF">UFOPK3139_01074</name>
    <name evidence="3" type="ORF">UFOPK3543_03121</name>
</gene>
<dbReference type="CDD" id="cd06558">
    <property type="entry name" value="crotonase-like"/>
    <property type="match status" value="1"/>
</dbReference>
<reference evidence="3" key="1">
    <citation type="submission" date="2020-05" db="EMBL/GenBank/DDBJ databases">
        <authorList>
            <person name="Chiriac C."/>
            <person name="Salcher M."/>
            <person name="Ghai R."/>
            <person name="Kavagutti S V."/>
        </authorList>
    </citation>
    <scope>NUCLEOTIDE SEQUENCE</scope>
</reference>
<accession>A0A6J7J6Y6</accession>